<reference evidence="2 3" key="1">
    <citation type="submission" date="2017-07" db="EMBL/GenBank/DDBJ databases">
        <title>An improved, manually edited Actinidia chinensis var. chinensis (kiwifruit) genome highlights the challenges associated with draft genomes and gene prediction in plants.</title>
        <authorList>
            <person name="Pilkington S."/>
            <person name="Crowhurst R."/>
            <person name="Hilario E."/>
            <person name="Nardozza S."/>
            <person name="Fraser L."/>
            <person name="Peng Y."/>
            <person name="Gunaseelan K."/>
            <person name="Simpson R."/>
            <person name="Tahir J."/>
            <person name="Deroles S."/>
            <person name="Templeton K."/>
            <person name="Luo Z."/>
            <person name="Davy M."/>
            <person name="Cheng C."/>
            <person name="Mcneilage M."/>
            <person name="Scaglione D."/>
            <person name="Liu Y."/>
            <person name="Zhang Q."/>
            <person name="Datson P."/>
            <person name="De Silva N."/>
            <person name="Gardiner S."/>
            <person name="Bassett H."/>
            <person name="Chagne D."/>
            <person name="Mccallum J."/>
            <person name="Dzierzon H."/>
            <person name="Deng C."/>
            <person name="Wang Y.-Y."/>
            <person name="Barron N."/>
            <person name="Manako K."/>
            <person name="Bowen J."/>
            <person name="Foster T."/>
            <person name="Erridge Z."/>
            <person name="Tiffin H."/>
            <person name="Waite C."/>
            <person name="Davies K."/>
            <person name="Grierson E."/>
            <person name="Laing W."/>
            <person name="Kirk R."/>
            <person name="Chen X."/>
            <person name="Wood M."/>
            <person name="Montefiori M."/>
            <person name="Brummell D."/>
            <person name="Schwinn K."/>
            <person name="Catanach A."/>
            <person name="Fullerton C."/>
            <person name="Li D."/>
            <person name="Meiyalaghan S."/>
            <person name="Nieuwenhuizen N."/>
            <person name="Read N."/>
            <person name="Prakash R."/>
            <person name="Hunter D."/>
            <person name="Zhang H."/>
            <person name="Mckenzie M."/>
            <person name="Knabel M."/>
            <person name="Harris A."/>
            <person name="Allan A."/>
            <person name="Chen A."/>
            <person name="Janssen B."/>
            <person name="Plunkett B."/>
            <person name="Dwamena C."/>
            <person name="Voogd C."/>
            <person name="Leif D."/>
            <person name="Lafferty D."/>
            <person name="Souleyre E."/>
            <person name="Varkonyi-Gasic E."/>
            <person name="Gambi F."/>
            <person name="Hanley J."/>
            <person name="Yao J.-L."/>
            <person name="Cheung J."/>
            <person name="David K."/>
            <person name="Warren B."/>
            <person name="Marsh K."/>
            <person name="Snowden K."/>
            <person name="Lin-Wang K."/>
            <person name="Brian L."/>
            <person name="Martinez-Sanchez M."/>
            <person name="Wang M."/>
            <person name="Ileperuma N."/>
            <person name="Macnee N."/>
            <person name="Campin R."/>
            <person name="Mcatee P."/>
            <person name="Drummond R."/>
            <person name="Espley R."/>
            <person name="Ireland H."/>
            <person name="Wu R."/>
            <person name="Atkinson R."/>
            <person name="Karunairetnam S."/>
            <person name="Bulley S."/>
            <person name="Chunkath S."/>
            <person name="Hanley Z."/>
            <person name="Storey R."/>
            <person name="Thrimawithana A."/>
            <person name="Thomson S."/>
            <person name="David C."/>
            <person name="Testolin R."/>
        </authorList>
    </citation>
    <scope>NUCLEOTIDE SEQUENCE [LARGE SCALE GENOMIC DNA]</scope>
    <source>
        <strain evidence="3">cv. Red5</strain>
        <tissue evidence="2">Young leaf</tissue>
    </source>
</reference>
<dbReference type="AlphaFoldDB" id="A0A2R6R632"/>
<keyword evidence="1" id="KW-0472">Membrane</keyword>
<proteinExistence type="predicted"/>
<evidence type="ECO:0000256" key="1">
    <source>
        <dbReference type="SAM" id="Phobius"/>
    </source>
</evidence>
<organism evidence="2 3">
    <name type="scientific">Actinidia chinensis var. chinensis</name>
    <name type="common">Chinese soft-hair kiwi</name>
    <dbReference type="NCBI Taxonomy" id="1590841"/>
    <lineage>
        <taxon>Eukaryota</taxon>
        <taxon>Viridiplantae</taxon>
        <taxon>Streptophyta</taxon>
        <taxon>Embryophyta</taxon>
        <taxon>Tracheophyta</taxon>
        <taxon>Spermatophyta</taxon>
        <taxon>Magnoliopsida</taxon>
        <taxon>eudicotyledons</taxon>
        <taxon>Gunneridae</taxon>
        <taxon>Pentapetalae</taxon>
        <taxon>asterids</taxon>
        <taxon>Ericales</taxon>
        <taxon>Actinidiaceae</taxon>
        <taxon>Actinidia</taxon>
    </lineage>
</organism>
<dbReference type="OrthoDB" id="1704689at2759"/>
<reference evidence="3" key="2">
    <citation type="journal article" date="2018" name="BMC Genomics">
        <title>A manually annotated Actinidia chinensis var. chinensis (kiwifruit) genome highlights the challenges associated with draft genomes and gene prediction in plants.</title>
        <authorList>
            <person name="Pilkington S.M."/>
            <person name="Crowhurst R."/>
            <person name="Hilario E."/>
            <person name="Nardozza S."/>
            <person name="Fraser L."/>
            <person name="Peng Y."/>
            <person name="Gunaseelan K."/>
            <person name="Simpson R."/>
            <person name="Tahir J."/>
            <person name="Deroles S.C."/>
            <person name="Templeton K."/>
            <person name="Luo Z."/>
            <person name="Davy M."/>
            <person name="Cheng C."/>
            <person name="McNeilage M."/>
            <person name="Scaglione D."/>
            <person name="Liu Y."/>
            <person name="Zhang Q."/>
            <person name="Datson P."/>
            <person name="De Silva N."/>
            <person name="Gardiner S.E."/>
            <person name="Bassett H."/>
            <person name="Chagne D."/>
            <person name="McCallum J."/>
            <person name="Dzierzon H."/>
            <person name="Deng C."/>
            <person name="Wang Y.Y."/>
            <person name="Barron L."/>
            <person name="Manako K."/>
            <person name="Bowen J."/>
            <person name="Foster T.M."/>
            <person name="Erridge Z.A."/>
            <person name="Tiffin H."/>
            <person name="Waite C.N."/>
            <person name="Davies K.M."/>
            <person name="Grierson E.P."/>
            <person name="Laing W.A."/>
            <person name="Kirk R."/>
            <person name="Chen X."/>
            <person name="Wood M."/>
            <person name="Montefiori M."/>
            <person name="Brummell D.A."/>
            <person name="Schwinn K.E."/>
            <person name="Catanach A."/>
            <person name="Fullerton C."/>
            <person name="Li D."/>
            <person name="Meiyalaghan S."/>
            <person name="Nieuwenhuizen N."/>
            <person name="Read N."/>
            <person name="Prakash R."/>
            <person name="Hunter D."/>
            <person name="Zhang H."/>
            <person name="McKenzie M."/>
            <person name="Knabel M."/>
            <person name="Harris A."/>
            <person name="Allan A.C."/>
            <person name="Gleave A."/>
            <person name="Chen A."/>
            <person name="Janssen B.J."/>
            <person name="Plunkett B."/>
            <person name="Ampomah-Dwamena C."/>
            <person name="Voogd C."/>
            <person name="Leif D."/>
            <person name="Lafferty D."/>
            <person name="Souleyre E.J.F."/>
            <person name="Varkonyi-Gasic E."/>
            <person name="Gambi F."/>
            <person name="Hanley J."/>
            <person name="Yao J.L."/>
            <person name="Cheung J."/>
            <person name="David K.M."/>
            <person name="Warren B."/>
            <person name="Marsh K."/>
            <person name="Snowden K.C."/>
            <person name="Lin-Wang K."/>
            <person name="Brian L."/>
            <person name="Martinez-Sanchez M."/>
            <person name="Wang M."/>
            <person name="Ileperuma N."/>
            <person name="Macnee N."/>
            <person name="Campin R."/>
            <person name="McAtee P."/>
            <person name="Drummond R.S.M."/>
            <person name="Espley R.V."/>
            <person name="Ireland H.S."/>
            <person name="Wu R."/>
            <person name="Atkinson R.G."/>
            <person name="Karunairetnam S."/>
            <person name="Bulley S."/>
            <person name="Chunkath S."/>
            <person name="Hanley Z."/>
            <person name="Storey R."/>
            <person name="Thrimawithana A.H."/>
            <person name="Thomson S."/>
            <person name="David C."/>
            <person name="Testolin R."/>
            <person name="Huang H."/>
            <person name="Hellens R.P."/>
            <person name="Schaffer R.J."/>
        </authorList>
    </citation>
    <scope>NUCLEOTIDE SEQUENCE [LARGE SCALE GENOMIC DNA]</scope>
    <source>
        <strain evidence="3">cv. Red5</strain>
    </source>
</reference>
<keyword evidence="1" id="KW-0812">Transmembrane</keyword>
<comment type="caution">
    <text evidence="2">The sequence shown here is derived from an EMBL/GenBank/DDBJ whole genome shotgun (WGS) entry which is preliminary data.</text>
</comment>
<keyword evidence="1" id="KW-1133">Transmembrane helix</keyword>
<protein>
    <submittedName>
        <fullName evidence="2">Cytochrome c oxidase assembly protein like</fullName>
    </submittedName>
</protein>
<keyword evidence="3" id="KW-1185">Reference proteome</keyword>
<dbReference type="EMBL" id="NKQK01000009">
    <property type="protein sequence ID" value="PSS21445.1"/>
    <property type="molecule type" value="Genomic_DNA"/>
</dbReference>
<name>A0A2R6R632_ACTCC</name>
<evidence type="ECO:0000313" key="3">
    <source>
        <dbReference type="Proteomes" id="UP000241394"/>
    </source>
</evidence>
<gene>
    <name evidence="2" type="ORF">CEY00_Acc10489</name>
</gene>
<evidence type="ECO:0000313" key="2">
    <source>
        <dbReference type="EMBL" id="PSS21445.1"/>
    </source>
</evidence>
<feature type="transmembrane region" description="Helical" evidence="1">
    <location>
        <begin position="21"/>
        <end position="39"/>
    </location>
</feature>
<dbReference type="Proteomes" id="UP000241394">
    <property type="component" value="Chromosome LG9"/>
</dbReference>
<dbReference type="Gramene" id="PSS21445">
    <property type="protein sequence ID" value="PSS21445"/>
    <property type="gene ID" value="CEY00_Acc10489"/>
</dbReference>
<accession>A0A2R6R632</accession>
<sequence length="107" mass="12670">MSRSRIFRLPQIYKTLHQSFSGYRCFCIMGCSYAAVLLYRRFYQVTGYGGTVQRREVRVLKERLLDMLKREPSPPERLWCSSMLSWCHGSFFPQNASVLQYDPVLLF</sequence>
<dbReference type="InParanoid" id="A0A2R6R632"/>